<dbReference type="HOGENOM" id="CLU_573393_0_0_11"/>
<gene>
    <name evidence="3" type="ordered locus">Isova_2249</name>
</gene>
<keyword evidence="2" id="KW-0472">Membrane</keyword>
<protein>
    <submittedName>
        <fullName evidence="3">Uncharacterized protein</fullName>
    </submittedName>
</protein>
<feature type="region of interest" description="Disordered" evidence="1">
    <location>
        <begin position="219"/>
        <end position="476"/>
    </location>
</feature>
<dbReference type="AlphaFoldDB" id="F6FR19"/>
<name>F6FR19_ISOV2</name>
<reference evidence="3 4" key="1">
    <citation type="submission" date="2011-05" db="EMBL/GenBank/DDBJ databases">
        <title>Complete sequence of Isoptericola variabilis 225.</title>
        <authorList>
            <consortium name="US DOE Joint Genome Institute"/>
            <person name="Lucas S."/>
            <person name="Han J."/>
            <person name="Lapidus A."/>
            <person name="Cheng J.-F."/>
            <person name="Goodwin L."/>
            <person name="Pitluck S."/>
            <person name="Peters L."/>
            <person name="Mikhailova N."/>
            <person name="Zeytun A."/>
            <person name="Han C."/>
            <person name="Tapia R."/>
            <person name="Land M."/>
            <person name="Hauser L."/>
            <person name="Kyrpides N."/>
            <person name="Ivanova N."/>
            <person name="Pagani I."/>
            <person name="Siebers A."/>
            <person name="Allgaier M."/>
            <person name="Thelen M."/>
            <person name="Hugenholtz P."/>
            <person name="Gladden J."/>
            <person name="Woyke T."/>
        </authorList>
    </citation>
    <scope>NUCLEOTIDE SEQUENCE [LARGE SCALE GENOMIC DNA]</scope>
    <source>
        <strain evidence="4">225</strain>
    </source>
</reference>
<keyword evidence="2" id="KW-0812">Transmembrane</keyword>
<organism evidence="4">
    <name type="scientific">Isoptericola variabilis (strain 225)</name>
    <dbReference type="NCBI Taxonomy" id="743718"/>
    <lineage>
        <taxon>Bacteria</taxon>
        <taxon>Bacillati</taxon>
        <taxon>Actinomycetota</taxon>
        <taxon>Actinomycetes</taxon>
        <taxon>Micrococcales</taxon>
        <taxon>Promicromonosporaceae</taxon>
        <taxon>Isoptericola</taxon>
    </lineage>
</organism>
<feature type="compositionally biased region" description="Basic and acidic residues" evidence="1">
    <location>
        <begin position="222"/>
        <end position="235"/>
    </location>
</feature>
<dbReference type="STRING" id="743718.Isova_2249"/>
<evidence type="ECO:0000313" key="3">
    <source>
        <dbReference type="EMBL" id="AEG44969.1"/>
    </source>
</evidence>
<feature type="compositionally biased region" description="Low complexity" evidence="1">
    <location>
        <begin position="437"/>
        <end position="459"/>
    </location>
</feature>
<feature type="compositionally biased region" description="Low complexity" evidence="1">
    <location>
        <begin position="271"/>
        <end position="280"/>
    </location>
</feature>
<evidence type="ECO:0000256" key="2">
    <source>
        <dbReference type="SAM" id="Phobius"/>
    </source>
</evidence>
<proteinExistence type="predicted"/>
<sequence length="476" mass="48950">MLQRILGVVLVLLGLVGIALGVASATVWKDPDTVVATARPAGDGTMVVTDPGVLDLVDGDVTITATVPAEQTVTLAIGHDVDVLGWVGQDPYTRVTGLSDWETLATRAVAPEAEEPAEGEEAPAEEEPAAAPDPAGSDMWVQEATDTGSVTLRWSDRPGRWMLLAAGAGENAQAPTIELTWPRTVTTPYLWPGVGGGAFLVLAGLALLLTARRRSKLAAARSDSEGHAPEADERTPAWAPEALGSPADPAVTPDRAEATAEHADAEHADAEPASPAPAEAGTDPVPVVGRFARRSRRERRTATAAEPGTTETAANPAATEPAATGSWSAEPAPGAPAAEAPTGVFPPVAPHAFPAASSPAASSTVPEAPASQEPPTVTTGSLPVIDGRPMTRRELRELEQSRRAAEQGGVGRRLRALTGSIPVVRPHAPTPPPAPPVDGEAPAPQTRAGRAAAWRQAWGFTPGETTDTDTTDGGNR</sequence>
<feature type="compositionally biased region" description="Basic and acidic residues" evidence="1">
    <location>
        <begin position="389"/>
        <end position="405"/>
    </location>
</feature>
<feature type="transmembrane region" description="Helical" evidence="2">
    <location>
        <begin position="189"/>
        <end position="211"/>
    </location>
</feature>
<keyword evidence="2" id="KW-1133">Transmembrane helix</keyword>
<feature type="region of interest" description="Disordered" evidence="1">
    <location>
        <begin position="111"/>
        <end position="140"/>
    </location>
</feature>
<feature type="compositionally biased region" description="Low complexity" evidence="1">
    <location>
        <begin position="350"/>
        <end position="371"/>
    </location>
</feature>
<accession>F6FR19</accession>
<dbReference type="RefSeq" id="WP_013839360.1">
    <property type="nucleotide sequence ID" value="NC_015588.1"/>
</dbReference>
<evidence type="ECO:0000313" key="4">
    <source>
        <dbReference type="Proteomes" id="UP000009236"/>
    </source>
</evidence>
<evidence type="ECO:0000256" key="1">
    <source>
        <dbReference type="SAM" id="MobiDB-lite"/>
    </source>
</evidence>
<feature type="compositionally biased region" description="Low complexity" evidence="1">
    <location>
        <begin position="302"/>
        <end position="341"/>
    </location>
</feature>
<dbReference type="EMBL" id="CP002810">
    <property type="protein sequence ID" value="AEG44969.1"/>
    <property type="molecule type" value="Genomic_DNA"/>
</dbReference>
<dbReference type="Proteomes" id="UP000009236">
    <property type="component" value="Chromosome"/>
</dbReference>
<dbReference type="eggNOG" id="ENOG5032SYI">
    <property type="taxonomic scope" value="Bacteria"/>
</dbReference>
<feature type="compositionally biased region" description="Acidic residues" evidence="1">
    <location>
        <begin position="112"/>
        <end position="128"/>
    </location>
</feature>
<keyword evidence="4" id="KW-1185">Reference proteome</keyword>
<feature type="compositionally biased region" description="Basic and acidic residues" evidence="1">
    <location>
        <begin position="254"/>
        <end position="270"/>
    </location>
</feature>
<dbReference type="KEGG" id="iva:Isova_2249"/>